<keyword evidence="1" id="KW-1133">Transmembrane helix</keyword>
<feature type="transmembrane region" description="Helical" evidence="1">
    <location>
        <begin position="17"/>
        <end position="40"/>
    </location>
</feature>
<feature type="transmembrane region" description="Helical" evidence="1">
    <location>
        <begin position="174"/>
        <end position="193"/>
    </location>
</feature>
<organism evidence="2 3">
    <name type="scientific">Kribbella voronezhensis</name>
    <dbReference type="NCBI Taxonomy" id="2512212"/>
    <lineage>
        <taxon>Bacteria</taxon>
        <taxon>Bacillati</taxon>
        <taxon>Actinomycetota</taxon>
        <taxon>Actinomycetes</taxon>
        <taxon>Propionibacteriales</taxon>
        <taxon>Kribbellaceae</taxon>
        <taxon>Kribbella</taxon>
    </lineage>
</organism>
<feature type="transmembrane region" description="Helical" evidence="1">
    <location>
        <begin position="102"/>
        <end position="129"/>
    </location>
</feature>
<evidence type="ECO:0000313" key="3">
    <source>
        <dbReference type="Proteomes" id="UP000295151"/>
    </source>
</evidence>
<reference evidence="2 3" key="1">
    <citation type="submission" date="2019-03" db="EMBL/GenBank/DDBJ databases">
        <title>Genomic Encyclopedia of Type Strains, Phase III (KMG-III): the genomes of soil and plant-associated and newly described type strains.</title>
        <authorList>
            <person name="Whitman W."/>
        </authorList>
    </citation>
    <scope>NUCLEOTIDE SEQUENCE [LARGE SCALE GENOMIC DNA]</scope>
    <source>
        <strain evidence="2 3">VKM Ac-2575</strain>
    </source>
</reference>
<feature type="transmembrane region" description="Helical" evidence="1">
    <location>
        <begin position="149"/>
        <end position="167"/>
    </location>
</feature>
<evidence type="ECO:0008006" key="4">
    <source>
        <dbReference type="Google" id="ProtNLM"/>
    </source>
</evidence>
<name>A0A4R7TF32_9ACTN</name>
<keyword evidence="1" id="KW-0812">Transmembrane</keyword>
<dbReference type="OrthoDB" id="5244396at2"/>
<protein>
    <recommendedName>
        <fullName evidence="4">ABC-2 family transporter</fullName>
    </recommendedName>
</protein>
<keyword evidence="3" id="KW-1185">Reference proteome</keyword>
<dbReference type="RefSeq" id="WP_133980324.1">
    <property type="nucleotide sequence ID" value="NZ_SOCE01000001.1"/>
</dbReference>
<feature type="transmembrane region" description="Helical" evidence="1">
    <location>
        <begin position="60"/>
        <end position="81"/>
    </location>
</feature>
<dbReference type="Proteomes" id="UP000295151">
    <property type="component" value="Unassembled WGS sequence"/>
</dbReference>
<evidence type="ECO:0000256" key="1">
    <source>
        <dbReference type="SAM" id="Phobius"/>
    </source>
</evidence>
<dbReference type="AlphaFoldDB" id="A0A4R7TF32"/>
<dbReference type="EMBL" id="SOCE01000001">
    <property type="protein sequence ID" value="TDU90409.1"/>
    <property type="molecule type" value="Genomic_DNA"/>
</dbReference>
<sequence>MTALLRGEFRKLTTTRLWLWMLILGLAMVGATTSAAIGFAEPGPVGLETAAGQRTVFAQATATLVVVGILGIIAVTGEFVHQTATPTYLATPRRGRVVVAKLLTYAVVGVGYAAVCTGVVLVVALPWLAAKHVDLVLSGTDLARTLGGVAIEVALYAVLGVAVGCLIRNQIAAIVGFVVYIFVIGPILSGVQATSELAQYLPYQAGNALGRLTSSADAAMLGQTSGGLALLTWSLIFAALATRTTLRRDIA</sequence>
<keyword evidence="1" id="KW-0472">Membrane</keyword>
<evidence type="ECO:0000313" key="2">
    <source>
        <dbReference type="EMBL" id="TDU90409.1"/>
    </source>
</evidence>
<accession>A0A4R7TF32</accession>
<feature type="transmembrane region" description="Helical" evidence="1">
    <location>
        <begin position="220"/>
        <end position="241"/>
    </location>
</feature>
<gene>
    <name evidence="2" type="ORF">EV138_3999</name>
</gene>
<comment type="caution">
    <text evidence="2">The sequence shown here is derived from an EMBL/GenBank/DDBJ whole genome shotgun (WGS) entry which is preliminary data.</text>
</comment>
<proteinExistence type="predicted"/>